<evidence type="ECO:0000313" key="3">
    <source>
        <dbReference type="Proteomes" id="UP001596549"/>
    </source>
</evidence>
<protein>
    <submittedName>
        <fullName evidence="2">Uncharacterized protein</fullName>
    </submittedName>
</protein>
<dbReference type="Proteomes" id="UP001596549">
    <property type="component" value="Unassembled WGS sequence"/>
</dbReference>
<name>A0ABW2NR47_9BACL</name>
<keyword evidence="1" id="KW-0472">Membrane</keyword>
<evidence type="ECO:0000313" key="2">
    <source>
        <dbReference type="EMBL" id="MFC7372994.1"/>
    </source>
</evidence>
<keyword evidence="1" id="KW-0812">Transmembrane</keyword>
<dbReference type="EMBL" id="JBHTCP010000049">
    <property type="protein sequence ID" value="MFC7372994.1"/>
    <property type="molecule type" value="Genomic_DNA"/>
</dbReference>
<sequence length="87" mass="9853">MKITFPVKFFIAMTLISVLIVFNHHVILNPHPIWEEIEGIAAAFFVFFFIKAINRKGHLNRSFPDAVNVLFITGGVVLPLVILFSTI</sequence>
<keyword evidence="1" id="KW-1133">Transmembrane helix</keyword>
<evidence type="ECO:0000256" key="1">
    <source>
        <dbReference type="SAM" id="Phobius"/>
    </source>
</evidence>
<dbReference type="RefSeq" id="WP_379750560.1">
    <property type="nucleotide sequence ID" value="NZ_JBHTCP010000049.1"/>
</dbReference>
<gene>
    <name evidence="2" type="ORF">ACFQPF_15245</name>
</gene>
<keyword evidence="3" id="KW-1185">Reference proteome</keyword>
<feature type="transmembrane region" description="Helical" evidence="1">
    <location>
        <begin position="33"/>
        <end position="54"/>
    </location>
</feature>
<accession>A0ABW2NR47</accession>
<feature type="transmembrane region" description="Helical" evidence="1">
    <location>
        <begin position="7"/>
        <end position="27"/>
    </location>
</feature>
<comment type="caution">
    <text evidence="2">The sequence shown here is derived from an EMBL/GenBank/DDBJ whole genome shotgun (WGS) entry which is preliminary data.</text>
</comment>
<proteinExistence type="predicted"/>
<organism evidence="2 3">
    <name type="scientific">Fictibacillus iocasae</name>
    <dbReference type="NCBI Taxonomy" id="2715437"/>
    <lineage>
        <taxon>Bacteria</taxon>
        <taxon>Bacillati</taxon>
        <taxon>Bacillota</taxon>
        <taxon>Bacilli</taxon>
        <taxon>Bacillales</taxon>
        <taxon>Fictibacillaceae</taxon>
        <taxon>Fictibacillus</taxon>
    </lineage>
</organism>
<feature type="transmembrane region" description="Helical" evidence="1">
    <location>
        <begin position="66"/>
        <end position="85"/>
    </location>
</feature>
<reference evidence="3" key="1">
    <citation type="journal article" date="2019" name="Int. J. Syst. Evol. Microbiol.">
        <title>The Global Catalogue of Microorganisms (GCM) 10K type strain sequencing project: providing services to taxonomists for standard genome sequencing and annotation.</title>
        <authorList>
            <consortium name="The Broad Institute Genomics Platform"/>
            <consortium name="The Broad Institute Genome Sequencing Center for Infectious Disease"/>
            <person name="Wu L."/>
            <person name="Ma J."/>
        </authorList>
    </citation>
    <scope>NUCLEOTIDE SEQUENCE [LARGE SCALE GENOMIC DNA]</scope>
    <source>
        <strain evidence="3">NBRC 106396</strain>
    </source>
</reference>